<gene>
    <name evidence="1" type="ordered locus">Cyan7822_0034</name>
</gene>
<name>E0UHE5_GLOV7</name>
<dbReference type="KEGG" id="cyj:Cyan7822_0034"/>
<dbReference type="EMBL" id="CP002198">
    <property type="protein sequence ID" value="ADN12086.1"/>
    <property type="molecule type" value="Genomic_DNA"/>
</dbReference>
<protein>
    <submittedName>
        <fullName evidence="1">Uncharacterized protein</fullName>
    </submittedName>
</protein>
<evidence type="ECO:0000313" key="2">
    <source>
        <dbReference type="Proteomes" id="UP000008206"/>
    </source>
</evidence>
<reference evidence="2" key="1">
    <citation type="journal article" date="2011" name="MBio">
        <title>Novel metabolic attributes of the genus Cyanothece, comprising a group of unicellular nitrogen-fixing Cyanobacteria.</title>
        <authorList>
            <person name="Bandyopadhyay A."/>
            <person name="Elvitigala T."/>
            <person name="Welsh E."/>
            <person name="Stockel J."/>
            <person name="Liberton M."/>
            <person name="Min H."/>
            <person name="Sherman L.A."/>
            <person name="Pakrasi H.B."/>
        </authorList>
    </citation>
    <scope>NUCLEOTIDE SEQUENCE [LARGE SCALE GENOMIC DNA]</scope>
    <source>
        <strain evidence="2">PCC 7822</strain>
    </source>
</reference>
<dbReference type="Proteomes" id="UP000008206">
    <property type="component" value="Chromosome"/>
</dbReference>
<dbReference type="AlphaFoldDB" id="E0UHE5"/>
<proteinExistence type="predicted"/>
<accession>E0UHE5</accession>
<sequence length="37" mass="4113">MTDKTKIIPLQLSDGTIIKVEATPIGKLIKKYKNVVD</sequence>
<dbReference type="HOGENOM" id="CLU_3342792_0_0_3"/>
<dbReference type="STRING" id="497965.Cyan7822_0034"/>
<keyword evidence="2" id="KW-1185">Reference proteome</keyword>
<organism evidence="1 2">
    <name type="scientific">Gloeothece verrucosa (strain PCC 7822)</name>
    <name type="common">Cyanothece sp. (strain PCC 7822)</name>
    <dbReference type="NCBI Taxonomy" id="497965"/>
    <lineage>
        <taxon>Bacteria</taxon>
        <taxon>Bacillati</taxon>
        <taxon>Cyanobacteriota</taxon>
        <taxon>Cyanophyceae</taxon>
        <taxon>Oscillatoriophycideae</taxon>
        <taxon>Chroococcales</taxon>
        <taxon>Aphanothecaceae</taxon>
        <taxon>Gloeothece</taxon>
        <taxon>Gloeothece verrucosa</taxon>
    </lineage>
</organism>
<evidence type="ECO:0000313" key="1">
    <source>
        <dbReference type="EMBL" id="ADN12086.1"/>
    </source>
</evidence>